<dbReference type="Proteomes" id="UP000192656">
    <property type="component" value="Unassembled WGS sequence"/>
</dbReference>
<accession>A0A1W2C4G4</accession>
<evidence type="ECO:0000313" key="1">
    <source>
        <dbReference type="EMBL" id="SMC80089.1"/>
    </source>
</evidence>
<evidence type="ECO:0000313" key="2">
    <source>
        <dbReference type="Proteomes" id="UP000192656"/>
    </source>
</evidence>
<gene>
    <name evidence="1" type="ORF">SAMN06297251_108159</name>
</gene>
<dbReference type="RefSeq" id="WP_084410141.1">
    <property type="nucleotide sequence ID" value="NZ_FWXR01000008.1"/>
</dbReference>
<proteinExistence type="predicted"/>
<name>A0A1W2C4G4_9HYPH</name>
<dbReference type="EMBL" id="FWXR01000008">
    <property type="protein sequence ID" value="SMC80089.1"/>
    <property type="molecule type" value="Genomic_DNA"/>
</dbReference>
<protein>
    <recommendedName>
        <fullName evidence="3">PemK-like, MazF-like toxin of type II toxin-antitoxin system</fullName>
    </recommendedName>
</protein>
<keyword evidence="2" id="KW-1185">Reference proteome</keyword>
<dbReference type="STRING" id="937218.SAMN06297251_108159"/>
<sequence>MTSRFSSGQIVSYPYLWRWQMKRGQESGQKDRPVCLAMTFFDERQNFTHLVILPISGTPPQPDQTALEIPRLEIKRAGLDELRQGWITVSEYNYDIAERSYYFEPGQRPRGQFGPKFLEEIRVALRPTIAAHIGRIDRTR</sequence>
<organism evidence="1 2">
    <name type="scientific">Fulvimarina manganoxydans</name>
    <dbReference type="NCBI Taxonomy" id="937218"/>
    <lineage>
        <taxon>Bacteria</taxon>
        <taxon>Pseudomonadati</taxon>
        <taxon>Pseudomonadota</taxon>
        <taxon>Alphaproteobacteria</taxon>
        <taxon>Hyphomicrobiales</taxon>
        <taxon>Aurantimonadaceae</taxon>
        <taxon>Fulvimarina</taxon>
    </lineage>
</organism>
<reference evidence="1 2" key="1">
    <citation type="submission" date="2017-04" db="EMBL/GenBank/DDBJ databases">
        <authorList>
            <person name="Afonso C.L."/>
            <person name="Miller P.J."/>
            <person name="Scott M.A."/>
            <person name="Spackman E."/>
            <person name="Goraichik I."/>
            <person name="Dimitrov K.M."/>
            <person name="Suarez D.L."/>
            <person name="Swayne D.E."/>
        </authorList>
    </citation>
    <scope>NUCLEOTIDE SEQUENCE [LARGE SCALE GENOMIC DNA]</scope>
    <source>
        <strain evidence="1 2">CGMCC 1.10972</strain>
    </source>
</reference>
<dbReference type="OrthoDB" id="7432864at2"/>
<dbReference type="AlphaFoldDB" id="A0A1W2C4G4"/>
<evidence type="ECO:0008006" key="3">
    <source>
        <dbReference type="Google" id="ProtNLM"/>
    </source>
</evidence>